<keyword evidence="1" id="KW-0732">Signal</keyword>
<comment type="caution">
    <text evidence="2">The sequence shown here is derived from an EMBL/GenBank/DDBJ whole genome shotgun (WGS) entry which is preliminary data.</text>
</comment>
<evidence type="ECO:0008006" key="4">
    <source>
        <dbReference type="Google" id="ProtNLM"/>
    </source>
</evidence>
<sequence>MDAMESSRICSVFLLLVVFCDLCEEHVAVVIGGPIPNLWWWSVGEMRNEALFLIQSSVTALEQWAITSPFLPPHAGPSDCWYLVGLIYCDSTPLNHHLPCYSAIIPEP</sequence>
<dbReference type="AlphaFoldDB" id="A0ABD1WGV9"/>
<evidence type="ECO:0000313" key="2">
    <source>
        <dbReference type="EMBL" id="KAL2548919.1"/>
    </source>
</evidence>
<protein>
    <recommendedName>
        <fullName evidence="4">Secreted protein</fullName>
    </recommendedName>
</protein>
<dbReference type="Proteomes" id="UP001604277">
    <property type="component" value="Unassembled WGS sequence"/>
</dbReference>
<organism evidence="2 3">
    <name type="scientific">Forsythia ovata</name>
    <dbReference type="NCBI Taxonomy" id="205694"/>
    <lineage>
        <taxon>Eukaryota</taxon>
        <taxon>Viridiplantae</taxon>
        <taxon>Streptophyta</taxon>
        <taxon>Embryophyta</taxon>
        <taxon>Tracheophyta</taxon>
        <taxon>Spermatophyta</taxon>
        <taxon>Magnoliopsida</taxon>
        <taxon>eudicotyledons</taxon>
        <taxon>Gunneridae</taxon>
        <taxon>Pentapetalae</taxon>
        <taxon>asterids</taxon>
        <taxon>lamiids</taxon>
        <taxon>Lamiales</taxon>
        <taxon>Oleaceae</taxon>
        <taxon>Forsythieae</taxon>
        <taxon>Forsythia</taxon>
    </lineage>
</organism>
<gene>
    <name evidence="2" type="ORF">Fot_10449</name>
</gene>
<evidence type="ECO:0000313" key="3">
    <source>
        <dbReference type="Proteomes" id="UP001604277"/>
    </source>
</evidence>
<accession>A0ABD1WGV9</accession>
<feature type="chain" id="PRO_5044836769" description="Secreted protein" evidence="1">
    <location>
        <begin position="26"/>
        <end position="108"/>
    </location>
</feature>
<keyword evidence="3" id="KW-1185">Reference proteome</keyword>
<dbReference type="EMBL" id="JBFOLJ010000003">
    <property type="protein sequence ID" value="KAL2548919.1"/>
    <property type="molecule type" value="Genomic_DNA"/>
</dbReference>
<name>A0ABD1WGV9_9LAMI</name>
<reference evidence="3" key="1">
    <citation type="submission" date="2024-07" db="EMBL/GenBank/DDBJ databases">
        <title>Two chromosome-level genome assemblies of Korean endemic species Abeliophyllum distichum and Forsythia ovata (Oleaceae).</title>
        <authorList>
            <person name="Jang H."/>
        </authorList>
    </citation>
    <scope>NUCLEOTIDE SEQUENCE [LARGE SCALE GENOMIC DNA]</scope>
</reference>
<feature type="signal peptide" evidence="1">
    <location>
        <begin position="1"/>
        <end position="25"/>
    </location>
</feature>
<proteinExistence type="predicted"/>
<evidence type="ECO:0000256" key="1">
    <source>
        <dbReference type="SAM" id="SignalP"/>
    </source>
</evidence>